<protein>
    <submittedName>
        <fullName evidence="1">Uncharacterized protein</fullName>
    </submittedName>
</protein>
<dbReference type="EMBL" id="CAJZBQ010000019">
    <property type="protein sequence ID" value="CAG9317912.1"/>
    <property type="molecule type" value="Genomic_DNA"/>
</dbReference>
<keyword evidence="2" id="KW-1185">Reference proteome</keyword>
<name>A0AAU9J2Z5_9CILI</name>
<dbReference type="AlphaFoldDB" id="A0AAU9J2Z5"/>
<evidence type="ECO:0000313" key="2">
    <source>
        <dbReference type="Proteomes" id="UP001162131"/>
    </source>
</evidence>
<reference evidence="1" key="1">
    <citation type="submission" date="2021-09" db="EMBL/GenBank/DDBJ databases">
        <authorList>
            <consortium name="AG Swart"/>
            <person name="Singh M."/>
            <person name="Singh A."/>
            <person name="Seah K."/>
            <person name="Emmerich C."/>
        </authorList>
    </citation>
    <scope>NUCLEOTIDE SEQUENCE</scope>
    <source>
        <strain evidence="1">ATCC30299</strain>
    </source>
</reference>
<sequence>MDNKVFFFQNTTICKSQKKLKKVNKSRKISKKRKSYNRHGCYWQRRKVRWSYHHHNEYEPGLYEKTMNDIDKMREKNRFLAKIIEEKHYINKNHEIPNKTFDFKKYAHTNFDPMIMESLQYSLYFCETLDF</sequence>
<organism evidence="1 2">
    <name type="scientific">Blepharisma stoltei</name>
    <dbReference type="NCBI Taxonomy" id="1481888"/>
    <lineage>
        <taxon>Eukaryota</taxon>
        <taxon>Sar</taxon>
        <taxon>Alveolata</taxon>
        <taxon>Ciliophora</taxon>
        <taxon>Postciliodesmatophora</taxon>
        <taxon>Heterotrichea</taxon>
        <taxon>Heterotrichida</taxon>
        <taxon>Blepharismidae</taxon>
        <taxon>Blepharisma</taxon>
    </lineage>
</organism>
<dbReference type="Proteomes" id="UP001162131">
    <property type="component" value="Unassembled WGS sequence"/>
</dbReference>
<comment type="caution">
    <text evidence="1">The sequence shown here is derived from an EMBL/GenBank/DDBJ whole genome shotgun (WGS) entry which is preliminary data.</text>
</comment>
<gene>
    <name evidence="1" type="ORF">BSTOLATCC_MIC20217</name>
</gene>
<accession>A0AAU9J2Z5</accession>
<proteinExistence type="predicted"/>
<evidence type="ECO:0000313" key="1">
    <source>
        <dbReference type="EMBL" id="CAG9317912.1"/>
    </source>
</evidence>